<dbReference type="VEuPathDB" id="FungiDB:RhiirFUN_013340"/>
<dbReference type="PROSITE" id="PS50011">
    <property type="entry name" value="PROTEIN_KINASE_DOM"/>
    <property type="match status" value="1"/>
</dbReference>
<sequence>MKVIEKILWNKVIREAEYDKKEMEECVTKFQKLRVEPYERLVKRLKSLSKVLHLMGIHTLKYRNFDYLKYDRKGLVELIKLYVNRIKPRYYETLNDQEFQRLKDTLDFGKFSVRRLKTNSKNWTSGNEIIDKFINDVRLKAISISGVIEWIDFDKFENIEYLAEGGFSKVYRATWINEFFDKTKKRHDGDDDDDDDDDSFFHSCVNKQVVLKSLHNSKNITKDFLNEIKAHIMLSDDTFIIRCYGITQDPDTKNYMLVMDYAQSIYEIHQKELIHKDLHPGNILKKANKFMITDLGLCQPAYIKPKKDGVYGVTPYLAPEHLRGSPRYTTASDIYALGIIMFEIISERDPYSCDSLLALRICEGLRPKFNIKVPQLLIKMIKQCLNANYLERPVITELEETFGKWCTEIQNKEDTEINLQIKEAEDHNKNLSLTSTVKIYINSNSRAFYSTGYIDFQPRNADNFDDDDFFYESSTISSVKSEALDCKIISDEVNSVDL</sequence>
<dbReference type="PANTHER" id="PTHR44329">
    <property type="entry name" value="SERINE/THREONINE-PROTEIN KINASE TNNI3K-RELATED"/>
    <property type="match status" value="1"/>
</dbReference>
<organism evidence="1">
    <name type="scientific">Rhizophagus irregularis (strain DAOM 181602 / DAOM 197198 / MUCL 43194)</name>
    <name type="common">Arbuscular mycorrhizal fungus</name>
    <name type="synonym">Glomus intraradices</name>
    <dbReference type="NCBI Taxonomy" id="747089"/>
    <lineage>
        <taxon>Eukaryota</taxon>
        <taxon>Fungi</taxon>
        <taxon>Fungi incertae sedis</taxon>
        <taxon>Mucoromycota</taxon>
        <taxon>Glomeromycotina</taxon>
        <taxon>Glomeromycetes</taxon>
        <taxon>Glomerales</taxon>
        <taxon>Glomeraceae</taxon>
        <taxon>Rhizophagus</taxon>
    </lineage>
</organism>
<reference evidence="1" key="1">
    <citation type="submission" date="2013-07" db="EMBL/GenBank/DDBJ databases">
        <title>The genome of an arbuscular mycorrhizal fungus provides insights into the evolution of the oldest plant symbiosis.</title>
        <authorList>
            <consortium name="DOE Joint Genome Institute"/>
            <person name="Tisserant E."/>
            <person name="Malbreil M."/>
            <person name="Kuo A."/>
            <person name="Kohler A."/>
            <person name="Symeonidi A."/>
            <person name="Balestrini R."/>
            <person name="Charron P."/>
            <person name="Duensing N."/>
            <person name="Frei-dit-Frey N."/>
            <person name="Gianinazzi-Pearson V."/>
            <person name="Gilbert B."/>
            <person name="Handa Y."/>
            <person name="Hijri M."/>
            <person name="Kaul R."/>
            <person name="Kawaguchi M."/>
            <person name="Krajinski F."/>
            <person name="Lammers P."/>
            <person name="Lapierre D."/>
            <person name="Masclaux F.G."/>
            <person name="Murat C."/>
            <person name="Morin E."/>
            <person name="Ndikumana S."/>
            <person name="Pagni M."/>
            <person name="Petitpierre D."/>
            <person name="Requena N."/>
            <person name="Rosikiewicz P."/>
            <person name="Riley R."/>
            <person name="Saito K."/>
            <person name="San Clemente H."/>
            <person name="Shapiro H."/>
            <person name="van Tuinen D."/>
            <person name="Becard G."/>
            <person name="Bonfante P."/>
            <person name="Paszkowski U."/>
            <person name="Shachar-Hill Y."/>
            <person name="Young J.P."/>
            <person name="Sanders I.R."/>
            <person name="Henrissat B."/>
            <person name="Rensing S.A."/>
            <person name="Grigoriev I.V."/>
            <person name="Corradi N."/>
            <person name="Roux C."/>
            <person name="Martin F."/>
        </authorList>
    </citation>
    <scope>NUCLEOTIDE SEQUENCE</scope>
    <source>
        <strain evidence="1">DAOM 197198</strain>
    </source>
</reference>
<dbReference type="eggNOG" id="KOG0192">
    <property type="taxonomic scope" value="Eukaryota"/>
</dbReference>
<dbReference type="SUPFAM" id="SSF56112">
    <property type="entry name" value="Protein kinase-like (PK-like)"/>
    <property type="match status" value="1"/>
</dbReference>
<dbReference type="InterPro" id="IPR011009">
    <property type="entry name" value="Kinase-like_dom_sf"/>
</dbReference>
<dbReference type="Gene3D" id="3.30.200.20">
    <property type="entry name" value="Phosphorylase Kinase, domain 1"/>
    <property type="match status" value="1"/>
</dbReference>
<protein>
    <submittedName>
        <fullName evidence="1">Uncharacterized protein</fullName>
    </submittedName>
</protein>
<dbReference type="GO" id="GO:0004674">
    <property type="term" value="F:protein serine/threonine kinase activity"/>
    <property type="evidence" value="ECO:0007669"/>
    <property type="project" value="TreeGrafter"/>
</dbReference>
<dbReference type="InterPro" id="IPR051681">
    <property type="entry name" value="Ser/Thr_Kinases-Pseudokinases"/>
</dbReference>
<gene>
    <name evidence="1" type="ORF">GLOINDRAFT_2638</name>
</gene>
<dbReference type="Pfam" id="PF00069">
    <property type="entry name" value="Pkinase"/>
    <property type="match status" value="1"/>
</dbReference>
<dbReference type="HOGENOM" id="CLU_000288_7_34_1"/>
<dbReference type="InterPro" id="IPR000719">
    <property type="entry name" value="Prot_kinase_dom"/>
</dbReference>
<dbReference type="Gene3D" id="1.10.510.10">
    <property type="entry name" value="Transferase(Phosphotransferase) domain 1"/>
    <property type="match status" value="1"/>
</dbReference>
<name>U9U684_RHIID</name>
<proteinExistence type="predicted"/>
<dbReference type="EMBL" id="KI282187">
    <property type="protein sequence ID" value="ESA15197.1"/>
    <property type="molecule type" value="Genomic_DNA"/>
</dbReference>
<dbReference type="AlphaFoldDB" id="U9U684"/>
<dbReference type="GO" id="GO:0005524">
    <property type="term" value="F:ATP binding"/>
    <property type="evidence" value="ECO:0007669"/>
    <property type="project" value="InterPro"/>
</dbReference>
<accession>U9U684</accession>
<evidence type="ECO:0000313" key="1">
    <source>
        <dbReference type="EMBL" id="ESA15197.1"/>
    </source>
</evidence>